<feature type="transmembrane region" description="Helical" evidence="2">
    <location>
        <begin position="84"/>
        <end position="101"/>
    </location>
</feature>
<feature type="transmembrane region" description="Helical" evidence="2">
    <location>
        <begin position="44"/>
        <end position="64"/>
    </location>
</feature>
<feature type="domain" description="VanZ-like" evidence="3">
    <location>
        <begin position="84"/>
        <end position="153"/>
    </location>
</feature>
<evidence type="ECO:0000256" key="1">
    <source>
        <dbReference type="SAM" id="MobiDB-lite"/>
    </source>
</evidence>
<keyword evidence="2" id="KW-0812">Transmembrane</keyword>
<protein>
    <recommendedName>
        <fullName evidence="3">VanZ-like domain-containing protein</fullName>
    </recommendedName>
</protein>
<evidence type="ECO:0000313" key="4">
    <source>
        <dbReference type="EMBL" id="GHB09769.1"/>
    </source>
</evidence>
<dbReference type="AlphaFoldDB" id="A0A918TAU9"/>
<proteinExistence type="predicted"/>
<accession>A0A918TAU9</accession>
<feature type="region of interest" description="Disordered" evidence="1">
    <location>
        <begin position="434"/>
        <end position="457"/>
    </location>
</feature>
<feature type="transmembrane region" description="Helical" evidence="2">
    <location>
        <begin position="12"/>
        <end position="32"/>
    </location>
</feature>
<name>A0A918TAU9_9ACTN</name>
<dbReference type="Proteomes" id="UP000644020">
    <property type="component" value="Unassembled WGS sequence"/>
</dbReference>
<feature type="transmembrane region" description="Helical" evidence="2">
    <location>
        <begin position="106"/>
        <end position="126"/>
    </location>
</feature>
<dbReference type="Pfam" id="PF04892">
    <property type="entry name" value="VanZ"/>
    <property type="match status" value="1"/>
</dbReference>
<dbReference type="RefSeq" id="WP_189983288.1">
    <property type="nucleotide sequence ID" value="NZ_BMUL01000026.1"/>
</dbReference>
<reference evidence="4" key="2">
    <citation type="submission" date="2020-09" db="EMBL/GenBank/DDBJ databases">
        <authorList>
            <person name="Sun Q."/>
            <person name="Ohkuma M."/>
        </authorList>
    </citation>
    <scope>NUCLEOTIDE SEQUENCE</scope>
    <source>
        <strain evidence="4">JCM 4518</strain>
    </source>
</reference>
<dbReference type="EMBL" id="BMUL01000026">
    <property type="protein sequence ID" value="GHB09769.1"/>
    <property type="molecule type" value="Genomic_DNA"/>
</dbReference>
<gene>
    <name evidence="4" type="ORF">GCM10010305_60780</name>
</gene>
<feature type="compositionally biased region" description="Polar residues" evidence="1">
    <location>
        <begin position="447"/>
        <end position="457"/>
    </location>
</feature>
<evidence type="ECO:0000313" key="5">
    <source>
        <dbReference type="Proteomes" id="UP000644020"/>
    </source>
</evidence>
<dbReference type="InterPro" id="IPR006976">
    <property type="entry name" value="VanZ-like"/>
</dbReference>
<evidence type="ECO:0000259" key="3">
    <source>
        <dbReference type="Pfam" id="PF04892"/>
    </source>
</evidence>
<comment type="caution">
    <text evidence="4">The sequence shown here is derived from an EMBL/GenBank/DDBJ whole genome shotgun (WGS) entry which is preliminary data.</text>
</comment>
<organism evidence="4 5">
    <name type="scientific">Streptomyces termitum</name>
    <dbReference type="NCBI Taxonomy" id="67368"/>
    <lineage>
        <taxon>Bacteria</taxon>
        <taxon>Bacillati</taxon>
        <taxon>Actinomycetota</taxon>
        <taxon>Actinomycetes</taxon>
        <taxon>Kitasatosporales</taxon>
        <taxon>Streptomycetaceae</taxon>
        <taxon>Streptomyces</taxon>
    </lineage>
</organism>
<keyword evidence="5" id="KW-1185">Reference proteome</keyword>
<evidence type="ECO:0000256" key="2">
    <source>
        <dbReference type="SAM" id="Phobius"/>
    </source>
</evidence>
<reference evidence="4" key="1">
    <citation type="journal article" date="2014" name="Int. J. Syst. Evol. Microbiol.">
        <title>Complete genome sequence of Corynebacterium casei LMG S-19264T (=DSM 44701T), isolated from a smear-ripened cheese.</title>
        <authorList>
            <consortium name="US DOE Joint Genome Institute (JGI-PGF)"/>
            <person name="Walter F."/>
            <person name="Albersmeier A."/>
            <person name="Kalinowski J."/>
            <person name="Ruckert C."/>
        </authorList>
    </citation>
    <scope>NUCLEOTIDE SEQUENCE</scope>
    <source>
        <strain evidence="4">JCM 4518</strain>
    </source>
</reference>
<keyword evidence="2" id="KW-1133">Transmembrane helix</keyword>
<keyword evidence="2" id="KW-0472">Membrane</keyword>
<feature type="transmembrane region" description="Helical" evidence="2">
    <location>
        <begin position="138"/>
        <end position="157"/>
    </location>
</feature>
<feature type="transmembrane region" description="Helical" evidence="2">
    <location>
        <begin position="169"/>
        <end position="191"/>
    </location>
</feature>
<sequence length="457" mass="49240">MIQAVFQDHLLFLAWAIVATLATGGITFIVAARKFDRVQALFQGLWASSTIGPILLTTWGGSGILMQRCTINPDVVEAFMTTQGRLNVVLFAPFGFFAVLATRRPYFSAAIGVLFTATVETAQATVPFITRLCDTDDLVANTAGIIAGAAIGSLVCRRISHGTPLPRATVRRAAVAGTAIALLIAAIWVVVIEPVRAVLPAAIPEASREQNQALEVEVKKAFGDTYAIGDASFLNSVEGPSTVSAPLPGGYAELTWPDREKLTVHFTPTSQGEGTYAYKIPGVSGRADTADQAQQVATTFAKRYAPWALRDSRVRVWPVDSSVKDLGWVVEWRRWEGKVLMPMRLDILIEPSGRMTDLIARNVDDPSLPPVAVDEQKAWARFDSRHKLKPGQGKREDPVLLAERRGGEWRVHWRLGASAGGTLFSAVVDATTGDVRDPSAIPMDGSTPLSPGGTQSP</sequence>